<dbReference type="InterPro" id="IPR011337">
    <property type="entry name" value="DNA_rep_MutH/RE_typeII_Sau3AI"/>
</dbReference>
<keyword evidence="1" id="KW-0540">Nuclease</keyword>
<evidence type="ECO:0000313" key="6">
    <source>
        <dbReference type="Proteomes" id="UP000216605"/>
    </source>
</evidence>
<dbReference type="RefSeq" id="WP_094412001.1">
    <property type="nucleotide sequence ID" value="NZ_NOXV01000131.1"/>
</dbReference>
<dbReference type="SMART" id="SM00927">
    <property type="entry name" value="MutH"/>
    <property type="match status" value="1"/>
</dbReference>
<dbReference type="CDD" id="cd22355">
    <property type="entry name" value="Sau3AI_C"/>
    <property type="match status" value="1"/>
</dbReference>
<dbReference type="Pfam" id="PF02976">
    <property type="entry name" value="MutH"/>
    <property type="match status" value="1"/>
</dbReference>
<protein>
    <submittedName>
        <fullName evidence="5">DNA mismatch repair protein</fullName>
    </submittedName>
</protein>
<dbReference type="InterPro" id="IPR037057">
    <property type="entry name" value="DNA_rep_MutH/T2_RE_sf"/>
</dbReference>
<dbReference type="Gene3D" id="3.40.600.10">
    <property type="entry name" value="DNA mismatch repair MutH/Restriction endonuclease, type II"/>
    <property type="match status" value="2"/>
</dbReference>
<dbReference type="NCBIfam" id="NF040973">
    <property type="entry name" value="restrict_Sau3AI"/>
    <property type="match status" value="1"/>
</dbReference>
<keyword evidence="6" id="KW-1185">Reference proteome</keyword>
<dbReference type="InterPro" id="IPR011335">
    <property type="entry name" value="Restrct_endonuc-II-like"/>
</dbReference>
<dbReference type="SUPFAM" id="SSF52980">
    <property type="entry name" value="Restriction endonuclease-like"/>
    <property type="match status" value="2"/>
</dbReference>
<dbReference type="GO" id="GO:0004519">
    <property type="term" value="F:endonuclease activity"/>
    <property type="evidence" value="ECO:0007669"/>
    <property type="project" value="UniProtKB-KW"/>
</dbReference>
<dbReference type="CDD" id="cd22356">
    <property type="entry name" value="Sau3AI_N-like"/>
    <property type="match status" value="1"/>
</dbReference>
<dbReference type="GO" id="GO:0003677">
    <property type="term" value="F:DNA binding"/>
    <property type="evidence" value="ECO:0007669"/>
    <property type="project" value="InterPro"/>
</dbReference>
<dbReference type="EMBL" id="NOXV01000131">
    <property type="protein sequence ID" value="OYQ45971.1"/>
    <property type="molecule type" value="Genomic_DNA"/>
</dbReference>
<name>A0A255ZX57_9FLAO</name>
<gene>
    <name evidence="5" type="ORF">CHU92_01785</name>
</gene>
<evidence type="ECO:0000256" key="3">
    <source>
        <dbReference type="ARBA" id="ARBA00022801"/>
    </source>
</evidence>
<reference evidence="5 6" key="1">
    <citation type="submission" date="2017-07" db="EMBL/GenBank/DDBJ databases">
        <title>Flavobacterium cyanobacteriorum sp. nov., isolated from cyanobacterial aggregates in a eutrophic lake.</title>
        <authorList>
            <person name="Cai H."/>
        </authorList>
    </citation>
    <scope>NUCLEOTIDE SEQUENCE [LARGE SCALE GENOMIC DNA]</scope>
    <source>
        <strain evidence="5 6">TH021</strain>
    </source>
</reference>
<dbReference type="Proteomes" id="UP000216605">
    <property type="component" value="Unassembled WGS sequence"/>
</dbReference>
<keyword evidence="3" id="KW-0378">Hydrolase</keyword>
<evidence type="ECO:0000259" key="4">
    <source>
        <dbReference type="SMART" id="SM00927"/>
    </source>
</evidence>
<dbReference type="OrthoDB" id="3188707at2"/>
<keyword evidence="2" id="KW-0255">Endonuclease</keyword>
<comment type="caution">
    <text evidence="5">The sequence shown here is derived from an EMBL/GenBank/DDBJ whole genome shotgun (WGS) entry which is preliminary data.</text>
</comment>
<dbReference type="AlphaFoldDB" id="A0A255ZX57"/>
<evidence type="ECO:0000256" key="2">
    <source>
        <dbReference type="ARBA" id="ARBA00022759"/>
    </source>
</evidence>
<sequence length="461" mass="53521">MKLPYNPKDKKSVIDYAKLLKGKTLREICDPLILEHSYTGKGNFGQILEKFYFGYDPNSKSEADFFEIGMELKTSPLKRLKNNEYRSKERLVLNIINYLEVVNQQFEDSDFWKKNANILLIFYLHQAGYDVLDYLIKLVDEWNFPNTDLEIIKKDWELIQQKIADGKAHELSEGDTFYLGACTKGANSNSTRKQPFNDIPAKQRAYSLKQGYVNHIIASIANEATGVYGKLIPSVAVAKKQTIEDIVVSKFKPYYGKTVDQIIAITGVELNTTAKSFYSNLTKAILGIELDKEIEEFEKAEIIVKTVRLKENNLPKEDISFPNFKYEEIVNEEWDDSNFKDILEHKFLFVFFQFENEQLVLRKVKFWNMPYADILEAEKVWAKTKEIVSKGKIVKEVIGTTRYTNFPNKSFNSVSHVRPHATNAADTYPLPTKDKLTKAKEYTKHCFWLNNTYVRDEIYLK</sequence>
<evidence type="ECO:0000313" key="5">
    <source>
        <dbReference type="EMBL" id="OYQ45971.1"/>
    </source>
</evidence>
<evidence type="ECO:0000256" key="1">
    <source>
        <dbReference type="ARBA" id="ARBA00022722"/>
    </source>
</evidence>
<accession>A0A255ZX57</accession>
<proteinExistence type="predicted"/>
<feature type="domain" description="DNA mismatch repair MutH/Type II restriction enzyme Sau3AI" evidence="4">
    <location>
        <begin position="53"/>
        <end position="155"/>
    </location>
</feature>
<organism evidence="5 6">
    <name type="scientific">Flavobacterium cyanobacteriorum</name>
    <dbReference type="NCBI Taxonomy" id="2022802"/>
    <lineage>
        <taxon>Bacteria</taxon>
        <taxon>Pseudomonadati</taxon>
        <taxon>Bacteroidota</taxon>
        <taxon>Flavobacteriia</taxon>
        <taxon>Flavobacteriales</taxon>
        <taxon>Flavobacteriaceae</taxon>
        <taxon>Flavobacterium</taxon>
    </lineage>
</organism>
<dbReference type="GO" id="GO:0016787">
    <property type="term" value="F:hydrolase activity"/>
    <property type="evidence" value="ECO:0007669"/>
    <property type="project" value="UniProtKB-KW"/>
</dbReference>